<name>D6ZE43_SEGRD</name>
<keyword evidence="4 9" id="KW-0812">Transmembrane</keyword>
<evidence type="ECO:0000313" key="12">
    <source>
        <dbReference type="Proteomes" id="UP000002247"/>
    </source>
</evidence>
<feature type="transmembrane region" description="Helical" evidence="9">
    <location>
        <begin position="93"/>
        <end position="114"/>
    </location>
</feature>
<feature type="transmembrane region" description="Helical" evidence="9">
    <location>
        <begin position="238"/>
        <end position="261"/>
    </location>
</feature>
<dbReference type="InterPro" id="IPR035906">
    <property type="entry name" value="MetI-like_sf"/>
</dbReference>
<evidence type="ECO:0000256" key="6">
    <source>
        <dbReference type="ARBA" id="ARBA00023032"/>
    </source>
</evidence>
<dbReference type="HOGENOM" id="CLU_016047_14_0_11"/>
<sequence>MKISRPVRLALRTVALAYLFVLVIVPIAVILYRAFEHGAGTFWGWISTPAAASATELTLVILAIVVPVNTFFGVAVALALVRGNVPGKRLLQAVIDLPFAVSPIIVGVALIFLWGYGGWFGFVEDWGVQVIFGLPGMVLATIFVTLPFVVREVEPVLREVGIEQEQAAETLGAGWWKIFTRVTLPSIRWGVVYGVLLTIARSLGEFGAVTMVSSGYPGSSLTLTLLVQSRYTDDYNEYGAYAAATLLMLLAVVALVLMTVLSRKREGAR</sequence>
<comment type="function">
    <text evidence="8">Part of the ABC transporter complex CysAWTP (TC 3.A.1.6.1) involved in sulfate/thiosulfate import. Probably responsible for the translocation of the substrate across the membrane.</text>
</comment>
<dbReference type="GO" id="GO:0015419">
    <property type="term" value="F:ABC-type sulfate transporter activity"/>
    <property type="evidence" value="ECO:0007669"/>
    <property type="project" value="InterPro"/>
</dbReference>
<keyword evidence="3" id="KW-0813">Transport</keyword>
<accession>D6ZE43</accession>
<feature type="transmembrane region" description="Helical" evidence="9">
    <location>
        <begin position="126"/>
        <end position="150"/>
    </location>
</feature>
<dbReference type="SUPFAM" id="SSF161098">
    <property type="entry name" value="MetI-like"/>
    <property type="match status" value="1"/>
</dbReference>
<dbReference type="InterPro" id="IPR011866">
    <property type="entry name" value="CysW_permease"/>
</dbReference>
<dbReference type="STRING" id="640132.Srot_0844"/>
<comment type="subunit">
    <text evidence="2">The complex is composed of two ATP-binding proteins (CysA), two transmembrane proteins (CysT and CysW) and a solute-binding protein (CysP).</text>
</comment>
<gene>
    <name evidence="11" type="ordered locus">Srot_0844</name>
</gene>
<evidence type="ECO:0000256" key="3">
    <source>
        <dbReference type="ARBA" id="ARBA00022448"/>
    </source>
</evidence>
<evidence type="ECO:0000313" key="11">
    <source>
        <dbReference type="EMBL" id="ADG97323.1"/>
    </source>
</evidence>
<proteinExistence type="predicted"/>
<dbReference type="OrthoDB" id="9808619at2"/>
<organism evidence="11 12">
    <name type="scientific">Segniliparus rotundus (strain ATCC BAA-972 / CDC 1076 / CIP 108378 / DSM 44985 / JCM 13578)</name>
    <dbReference type="NCBI Taxonomy" id="640132"/>
    <lineage>
        <taxon>Bacteria</taxon>
        <taxon>Bacillati</taxon>
        <taxon>Actinomycetota</taxon>
        <taxon>Actinomycetes</taxon>
        <taxon>Mycobacteriales</taxon>
        <taxon>Segniliparaceae</taxon>
        <taxon>Segniliparus</taxon>
    </lineage>
</organism>
<feature type="domain" description="ABC transmembrane type-1" evidence="10">
    <location>
        <begin position="55"/>
        <end position="259"/>
    </location>
</feature>
<dbReference type="CDD" id="cd06261">
    <property type="entry name" value="TM_PBP2"/>
    <property type="match status" value="1"/>
</dbReference>
<dbReference type="Pfam" id="PF00528">
    <property type="entry name" value="BPD_transp_1"/>
    <property type="match status" value="1"/>
</dbReference>
<keyword evidence="5 9" id="KW-1133">Transmembrane helix</keyword>
<feature type="transmembrane region" description="Helical" evidence="9">
    <location>
        <begin position="9"/>
        <end position="35"/>
    </location>
</feature>
<dbReference type="RefSeq" id="WP_013137779.1">
    <property type="nucleotide sequence ID" value="NC_014168.1"/>
</dbReference>
<dbReference type="Gene3D" id="1.10.3720.10">
    <property type="entry name" value="MetI-like"/>
    <property type="match status" value="1"/>
</dbReference>
<protein>
    <submittedName>
        <fullName evidence="11">Sulfate ABC transporter, inner membrane subunit CysW</fullName>
    </submittedName>
</protein>
<evidence type="ECO:0000259" key="10">
    <source>
        <dbReference type="PROSITE" id="PS50928"/>
    </source>
</evidence>
<dbReference type="eggNOG" id="COG4208">
    <property type="taxonomic scope" value="Bacteria"/>
</dbReference>
<evidence type="ECO:0000256" key="7">
    <source>
        <dbReference type="ARBA" id="ARBA00023136"/>
    </source>
</evidence>
<evidence type="ECO:0000256" key="8">
    <source>
        <dbReference type="ARBA" id="ARBA00025323"/>
    </source>
</evidence>
<evidence type="ECO:0000256" key="9">
    <source>
        <dbReference type="SAM" id="Phobius"/>
    </source>
</evidence>
<dbReference type="PANTHER" id="PTHR30406">
    <property type="entry name" value="SULFATE TRANSPORT SYSTEM PERMEASE PROTEIN"/>
    <property type="match status" value="1"/>
</dbReference>
<dbReference type="NCBIfam" id="TIGR02140">
    <property type="entry name" value="permease_CysW"/>
    <property type="match status" value="1"/>
</dbReference>
<dbReference type="PROSITE" id="PS50928">
    <property type="entry name" value="ABC_TM1"/>
    <property type="match status" value="1"/>
</dbReference>
<keyword evidence="12" id="KW-1185">Reference proteome</keyword>
<dbReference type="GO" id="GO:0005886">
    <property type="term" value="C:plasma membrane"/>
    <property type="evidence" value="ECO:0007669"/>
    <property type="project" value="InterPro"/>
</dbReference>
<dbReference type="InterPro" id="IPR000515">
    <property type="entry name" value="MetI-like"/>
</dbReference>
<comment type="subcellular location">
    <subcellularLocation>
        <location evidence="1">Membrane</location>
        <topology evidence="1">Multi-pass membrane protein</topology>
    </subcellularLocation>
</comment>
<dbReference type="KEGG" id="srt:Srot_0844"/>
<evidence type="ECO:0000256" key="2">
    <source>
        <dbReference type="ARBA" id="ARBA00011779"/>
    </source>
</evidence>
<feature type="transmembrane region" description="Helical" evidence="9">
    <location>
        <begin position="57"/>
        <end position="81"/>
    </location>
</feature>
<dbReference type="EMBL" id="CP001958">
    <property type="protein sequence ID" value="ADG97323.1"/>
    <property type="molecule type" value="Genomic_DNA"/>
</dbReference>
<reference evidence="11 12" key="1">
    <citation type="journal article" date="2010" name="Stand. Genomic Sci.">
        <title>Complete genome sequence of Segniliparus rotundus type strain (CDC 1076).</title>
        <authorList>
            <person name="Sikorski J."/>
            <person name="Lapidus A."/>
            <person name="Copeland A."/>
            <person name="Misra M."/>
            <person name="Glavina Del Rio T."/>
            <person name="Nolan M."/>
            <person name="Lucas S."/>
            <person name="Chen F."/>
            <person name="Tice H."/>
            <person name="Cheng J.F."/>
            <person name="Jando M."/>
            <person name="Schneider S."/>
            <person name="Bruce D."/>
            <person name="Goodwin L."/>
            <person name="Pitluck S."/>
            <person name="Liolios K."/>
            <person name="Mikhailova N."/>
            <person name="Pati A."/>
            <person name="Ivanova N."/>
            <person name="Mavromatis K."/>
            <person name="Chen A."/>
            <person name="Palaniappan K."/>
            <person name="Chertkov O."/>
            <person name="Land M."/>
            <person name="Hauser L."/>
            <person name="Chang Y.J."/>
            <person name="Jeffries C.D."/>
            <person name="Brettin T."/>
            <person name="Detter J.C."/>
            <person name="Han C."/>
            <person name="Rohde M."/>
            <person name="Goker M."/>
            <person name="Bristow J."/>
            <person name="Eisen J.A."/>
            <person name="Markowitz V."/>
            <person name="Hugenholtz P."/>
            <person name="Kyrpides N.C."/>
            <person name="Klenk H.P."/>
        </authorList>
    </citation>
    <scope>NUCLEOTIDE SEQUENCE [LARGE SCALE GENOMIC DNA]</scope>
    <source>
        <strain evidence="12">ATCC BAA-972 / CDC 1076 / CIP 108378 / DSM 44985 / JCM 13578</strain>
    </source>
</reference>
<evidence type="ECO:0000256" key="5">
    <source>
        <dbReference type="ARBA" id="ARBA00022989"/>
    </source>
</evidence>
<evidence type="ECO:0000256" key="1">
    <source>
        <dbReference type="ARBA" id="ARBA00004141"/>
    </source>
</evidence>
<keyword evidence="6" id="KW-0764">Sulfate transport</keyword>
<keyword evidence="7 9" id="KW-0472">Membrane</keyword>
<dbReference type="AlphaFoldDB" id="D6ZE43"/>
<dbReference type="InterPro" id="IPR005667">
    <property type="entry name" value="Sulph_transpt2"/>
</dbReference>
<feature type="transmembrane region" description="Helical" evidence="9">
    <location>
        <begin position="191"/>
        <end position="218"/>
    </location>
</feature>
<evidence type="ECO:0000256" key="4">
    <source>
        <dbReference type="ARBA" id="ARBA00022692"/>
    </source>
</evidence>
<dbReference type="PANTHER" id="PTHR30406:SF1">
    <property type="entry name" value="SULFATE TRANSPORT SYSTEM PERMEASE PROTEIN CYSW"/>
    <property type="match status" value="1"/>
</dbReference>
<dbReference type="Proteomes" id="UP000002247">
    <property type="component" value="Chromosome"/>
</dbReference>
<dbReference type="NCBIfam" id="TIGR00969">
    <property type="entry name" value="3a0106s02"/>
    <property type="match status" value="1"/>
</dbReference>